<evidence type="ECO:0000256" key="1">
    <source>
        <dbReference type="ARBA" id="ARBA00001946"/>
    </source>
</evidence>
<accession>A0AAJ8JSN8</accession>
<reference evidence="10" key="1">
    <citation type="submission" date="2016-06" db="EMBL/GenBank/DDBJ databases">
        <authorList>
            <person name="Cuomo C."/>
            <person name="Litvintseva A."/>
            <person name="Heitman J."/>
            <person name="Chen Y."/>
            <person name="Sun S."/>
            <person name="Springer D."/>
            <person name="Dromer F."/>
            <person name="Young S."/>
            <person name="Zeng Q."/>
            <person name="Chapman S."/>
            <person name="Gujja S."/>
            <person name="Saif S."/>
            <person name="Birren B."/>
        </authorList>
    </citation>
    <scope>NUCLEOTIDE SEQUENCE</scope>
    <source>
        <strain evidence="10">CBS 7841</strain>
    </source>
</reference>
<dbReference type="PANTHER" id="PTHR32057">
    <property type="entry name" value="PROTEIN ADENYLYLTRANSFERASE SELO, MITOCHONDRIAL"/>
    <property type="match status" value="1"/>
</dbReference>
<name>A0AAJ8JSN8_9TREE</name>
<dbReference type="RefSeq" id="XP_066068404.1">
    <property type="nucleotide sequence ID" value="XM_066212307.1"/>
</dbReference>
<dbReference type="Pfam" id="PF02696">
    <property type="entry name" value="SelO"/>
    <property type="match status" value="1"/>
</dbReference>
<evidence type="ECO:0000256" key="3">
    <source>
        <dbReference type="ARBA" id="ARBA00022679"/>
    </source>
</evidence>
<dbReference type="KEGG" id="cdep:91087103"/>
<evidence type="ECO:0000313" key="10">
    <source>
        <dbReference type="EMBL" id="WVN87704.1"/>
    </source>
</evidence>
<dbReference type="AlphaFoldDB" id="A0AAJ8JSN8"/>
<dbReference type="GO" id="GO:0046872">
    <property type="term" value="F:metal ion binding"/>
    <property type="evidence" value="ECO:0007669"/>
    <property type="project" value="UniProtKB-KW"/>
</dbReference>
<evidence type="ECO:0000256" key="5">
    <source>
        <dbReference type="ARBA" id="ARBA00022723"/>
    </source>
</evidence>
<dbReference type="GO" id="GO:0005524">
    <property type="term" value="F:ATP binding"/>
    <property type="evidence" value="ECO:0007669"/>
    <property type="project" value="UniProtKB-KW"/>
</dbReference>
<sequence>MVEPVLLGLSERALNDFLPRLNIGDALEICETGVQSDLSNTAREAFIDILSGRKVLSSESYGPWSTRYSGHQFGAWAGQLGDGRAVSIIETENKNGRWEVQFKGAGRTLFPRMGDGLATLCGGIREFLGCEAVAALGIPTTRALALFTSPLLTLPVFRDDGLHPASLLVRLAPSFIRIGHFEALNPPESAGRGTRSFFMGGGSWLNDQSEKQTESGDQVGRSLEGLRELGIWMKDIVMSMQDMSWDEWVEEVIKRNVEMVAKWQVFGFMNGVINTDNATLLGITIDYGPYAFMDIYDDKHICNSSDIQGMYAYRNQPARIKFALSKFICSVSPLIGYDCLYGHIPKGYSEGKSKEEIKQWTKKGKEVLAQWESKFEVWEETVEMTAWYARFGLKTEQQYDSRDIKFDFLTLLQNHHLDFHQSFRFLCEFPPLAATQKDHDERKEYTKKFTNKLMQGCMAKLGSEDARQMLEGDFSKWLLVFAERAVLDSEREAWSRSSAASTWELSRKEAMFDNNPNFVLRPWILEETCAQIEGALISAYKEASSKDDLDWDKVKLGWKEARVKLHTILRMVNEPYKKWEGDVEKLCGIGNNVA</sequence>
<keyword evidence="4" id="KW-0548">Nucleotidyltransferase</keyword>
<evidence type="ECO:0000256" key="4">
    <source>
        <dbReference type="ARBA" id="ARBA00022695"/>
    </source>
</evidence>
<keyword evidence="6" id="KW-0547">Nucleotide-binding</keyword>
<keyword evidence="5" id="KW-0479">Metal-binding</keyword>
<reference evidence="10" key="2">
    <citation type="journal article" date="2022" name="Elife">
        <title>Obligate sexual reproduction of a homothallic fungus closely related to the Cryptococcus pathogenic species complex.</title>
        <authorList>
            <person name="Passer A.R."/>
            <person name="Clancey S.A."/>
            <person name="Shea T."/>
            <person name="David-Palma M."/>
            <person name="Averette A.F."/>
            <person name="Boekhout T."/>
            <person name="Porcel B.M."/>
            <person name="Nowrousian M."/>
            <person name="Cuomo C.A."/>
            <person name="Sun S."/>
            <person name="Heitman J."/>
            <person name="Coelho M.A."/>
        </authorList>
    </citation>
    <scope>NUCLEOTIDE SEQUENCE</scope>
    <source>
        <strain evidence="10">CBS 7841</strain>
    </source>
</reference>
<reference evidence="10" key="3">
    <citation type="submission" date="2024-01" db="EMBL/GenBank/DDBJ databases">
        <authorList>
            <person name="Coelho M.A."/>
            <person name="David-Palma M."/>
            <person name="Shea T."/>
            <person name="Sun S."/>
            <person name="Cuomo C.A."/>
            <person name="Heitman J."/>
        </authorList>
    </citation>
    <scope>NUCLEOTIDE SEQUENCE</scope>
    <source>
        <strain evidence="10">CBS 7841</strain>
    </source>
</reference>
<protein>
    <recommendedName>
        <fullName evidence="9">Selenoprotein O</fullName>
    </recommendedName>
</protein>
<evidence type="ECO:0000313" key="11">
    <source>
        <dbReference type="Proteomes" id="UP000094043"/>
    </source>
</evidence>
<comment type="similarity">
    <text evidence="2">Belongs to the SELO family.</text>
</comment>
<evidence type="ECO:0000256" key="7">
    <source>
        <dbReference type="ARBA" id="ARBA00022840"/>
    </source>
</evidence>
<dbReference type="InterPro" id="IPR003846">
    <property type="entry name" value="SelO"/>
</dbReference>
<comment type="cofactor">
    <cofactor evidence="1">
        <name>Mg(2+)</name>
        <dbReference type="ChEBI" id="CHEBI:18420"/>
    </cofactor>
</comment>
<proteinExistence type="inferred from homology"/>
<dbReference type="Proteomes" id="UP000094043">
    <property type="component" value="Chromosome 3"/>
</dbReference>
<dbReference type="PANTHER" id="PTHR32057:SF14">
    <property type="entry name" value="PROTEIN ADENYLYLTRANSFERASE SELO, MITOCHONDRIAL"/>
    <property type="match status" value="1"/>
</dbReference>
<evidence type="ECO:0000256" key="6">
    <source>
        <dbReference type="ARBA" id="ARBA00022741"/>
    </source>
</evidence>
<keyword evidence="3" id="KW-0808">Transferase</keyword>
<evidence type="ECO:0000256" key="2">
    <source>
        <dbReference type="ARBA" id="ARBA00009747"/>
    </source>
</evidence>
<organism evidence="10 11">
    <name type="scientific">Cryptococcus depauperatus CBS 7841</name>
    <dbReference type="NCBI Taxonomy" id="1295531"/>
    <lineage>
        <taxon>Eukaryota</taxon>
        <taxon>Fungi</taxon>
        <taxon>Dikarya</taxon>
        <taxon>Basidiomycota</taxon>
        <taxon>Agaricomycotina</taxon>
        <taxon>Tremellomycetes</taxon>
        <taxon>Tremellales</taxon>
        <taxon>Cryptococcaceae</taxon>
        <taxon>Cryptococcus</taxon>
    </lineage>
</organism>
<keyword evidence="8" id="KW-0460">Magnesium</keyword>
<dbReference type="GeneID" id="91087103"/>
<keyword evidence="11" id="KW-1185">Reference proteome</keyword>
<dbReference type="GO" id="GO:0070733">
    <property type="term" value="F:AMPylase activity"/>
    <property type="evidence" value="ECO:0007669"/>
    <property type="project" value="TreeGrafter"/>
</dbReference>
<evidence type="ECO:0000256" key="9">
    <source>
        <dbReference type="ARBA" id="ARBA00031547"/>
    </source>
</evidence>
<evidence type="ECO:0000256" key="8">
    <source>
        <dbReference type="ARBA" id="ARBA00022842"/>
    </source>
</evidence>
<keyword evidence="7" id="KW-0067">ATP-binding</keyword>
<dbReference type="GO" id="GO:0005739">
    <property type="term" value="C:mitochondrion"/>
    <property type="evidence" value="ECO:0007669"/>
    <property type="project" value="TreeGrafter"/>
</dbReference>
<dbReference type="EMBL" id="CP143786">
    <property type="protein sequence ID" value="WVN87704.1"/>
    <property type="molecule type" value="Genomic_DNA"/>
</dbReference>
<gene>
    <name evidence="10" type="ORF">L203_102892</name>
</gene>